<feature type="region of interest" description="Disordered" evidence="1">
    <location>
        <begin position="495"/>
        <end position="533"/>
    </location>
</feature>
<dbReference type="EMBL" id="JAHSTU010000014">
    <property type="protein sequence ID" value="MBV4524377.1"/>
    <property type="molecule type" value="Genomic_DNA"/>
</dbReference>
<dbReference type="RefSeq" id="WP_217873578.1">
    <property type="nucleotide sequence ID" value="NZ_JAHSTU010000014.1"/>
</dbReference>
<evidence type="ECO:0000313" key="2">
    <source>
        <dbReference type="EMBL" id="MBV4524377.1"/>
    </source>
</evidence>
<name>A0ABS6QZL4_9PSED</name>
<organism evidence="2 3">
    <name type="scientific">Pseudomonas azerbaijanoccidentalis</name>
    <dbReference type="NCBI Taxonomy" id="2842347"/>
    <lineage>
        <taxon>Bacteria</taxon>
        <taxon>Pseudomonadati</taxon>
        <taxon>Pseudomonadota</taxon>
        <taxon>Gammaproteobacteria</taxon>
        <taxon>Pseudomonadales</taxon>
        <taxon>Pseudomonadaceae</taxon>
        <taxon>Pseudomonas</taxon>
    </lineage>
</organism>
<dbReference type="Proteomes" id="UP001049200">
    <property type="component" value="Unassembled WGS sequence"/>
</dbReference>
<gene>
    <name evidence="2" type="ORF">KVG88_30345</name>
</gene>
<sequence length="533" mass="57879">MARLADGARKGVDLITGGQLADMTFAQAATQAENRMAQVSTFDADYVGMEMLLGNGDKPVRSRAQLYQKYHFMMQEGMISTALRNNVQMALGGHETTGETIFLEPKPKISSADKKMLEELAPIVKMLNDSCHSMGVSATGFGDAYAKLYVVPKEGIVAFDHESILSPIVQPYVELGRTVGYVVSLGEKMQSRVSPLEMVRWKMPRMGFVSQFRALENAQKINLEAKSLRDVMPLPDLVGGSLLEAAEHDFDNLYAAIRGLVGQRIASSIEEVLLSMNLADTTKEQRERITKNTVKMLTEMKARAEKQISEGIYSTSRNFNIMPVWNDKQLTQVSSIASGASGQNLGVEDVMFHAKKLAGTLGTDISQMGFADLLSGGLGDGGSNRTSAMGAERARMLRTSYTNMANDTIDRHMLAKYGKCWPNAERPYTINFYGAIAALEAEKQISAERAMNKAAILVQIMAQLRELGLPQDTVSYLLAKVAEMDTEAAETFAKGLANAKPPVQPGFGGGGDNDMDLLPGAGGGNNDDEDGQQ</sequence>
<reference evidence="2" key="1">
    <citation type="submission" date="2021-06" db="EMBL/GenBank/DDBJ databases">
        <title>Updating the genus Pseudomonas: Description of 43 new species and partition of the Pseudomonas putida group.</title>
        <authorList>
            <person name="Girard L."/>
            <person name="Lood C."/>
            <person name="Vandamme P."/>
            <person name="Rokni-Zadeh H."/>
            <person name="Van Noort V."/>
            <person name="Hofte M."/>
            <person name="Lavigne R."/>
            <person name="De Mot R."/>
        </authorList>
    </citation>
    <scope>NUCLEOTIDE SEQUENCE</scope>
    <source>
        <strain evidence="2">SWRI74</strain>
    </source>
</reference>
<evidence type="ECO:0000313" key="3">
    <source>
        <dbReference type="Proteomes" id="UP001049200"/>
    </source>
</evidence>
<keyword evidence="3" id="KW-1185">Reference proteome</keyword>
<evidence type="ECO:0008006" key="4">
    <source>
        <dbReference type="Google" id="ProtNLM"/>
    </source>
</evidence>
<protein>
    <recommendedName>
        <fullName evidence="4">Portal protein</fullName>
    </recommendedName>
</protein>
<comment type="caution">
    <text evidence="2">The sequence shown here is derived from an EMBL/GenBank/DDBJ whole genome shotgun (WGS) entry which is preliminary data.</text>
</comment>
<proteinExistence type="predicted"/>
<accession>A0ABS6QZL4</accession>
<evidence type="ECO:0000256" key="1">
    <source>
        <dbReference type="SAM" id="MobiDB-lite"/>
    </source>
</evidence>